<feature type="region of interest" description="Disordered" evidence="1">
    <location>
        <begin position="66"/>
        <end position="99"/>
    </location>
</feature>
<evidence type="ECO:0000313" key="2">
    <source>
        <dbReference type="EMBL" id="APZ53733.1"/>
    </source>
</evidence>
<proteinExistence type="predicted"/>
<protein>
    <recommendedName>
        <fullName evidence="4">Helix-turn-helix domain-containing protein</fullName>
    </recommendedName>
</protein>
<dbReference type="KEGG" id="paby:Ga0080574_TMP3399"/>
<evidence type="ECO:0000256" key="1">
    <source>
        <dbReference type="SAM" id="MobiDB-lite"/>
    </source>
</evidence>
<evidence type="ECO:0000313" key="3">
    <source>
        <dbReference type="Proteomes" id="UP000187059"/>
    </source>
</evidence>
<organism evidence="2 3">
    <name type="scientific">Salipiger abyssi</name>
    <dbReference type="NCBI Taxonomy" id="1250539"/>
    <lineage>
        <taxon>Bacteria</taxon>
        <taxon>Pseudomonadati</taxon>
        <taxon>Pseudomonadota</taxon>
        <taxon>Alphaproteobacteria</taxon>
        <taxon>Rhodobacterales</taxon>
        <taxon>Roseobacteraceae</taxon>
        <taxon>Salipiger</taxon>
    </lineage>
</organism>
<evidence type="ECO:0008006" key="4">
    <source>
        <dbReference type="Google" id="ProtNLM"/>
    </source>
</evidence>
<reference evidence="2 3" key="1">
    <citation type="submission" date="2016-04" db="EMBL/GenBank/DDBJ databases">
        <title>Deep-sea bacteria in the southern Pacific.</title>
        <authorList>
            <person name="Tang K."/>
        </authorList>
    </citation>
    <scope>NUCLEOTIDE SEQUENCE [LARGE SCALE GENOMIC DNA]</scope>
    <source>
        <strain evidence="2 3">JLT2014</strain>
    </source>
</reference>
<dbReference type="OrthoDB" id="7852579at2"/>
<sequence length="207" mass="22632">MNTTQIAEHLSLSKGRISQLVRDGRLDGCYTGEGRARRFDVAKVKAALNGTLDPGQLLGNGAKTRERLREPADDPGAGSMVAPEPSRSDSALPPRDPDRYELARTQKAEEEAKRLRRINAEAEGTLVLASVVASETARQMAQEVAQIESSVIRTGARRIADELDVDFREARVILTEVWRAYRAGRSAAKTEEADAAQLTADEQAEDF</sequence>
<dbReference type="AlphaFoldDB" id="A0A1P8UWG0"/>
<dbReference type="RefSeq" id="WP_076702587.1">
    <property type="nucleotide sequence ID" value="NZ_CP015093.1"/>
</dbReference>
<gene>
    <name evidence="2" type="ORF">Ga0080574_TMP3399</name>
</gene>
<accession>A0A1P8UWG0</accession>
<dbReference type="Proteomes" id="UP000187059">
    <property type="component" value="Chromosome"/>
</dbReference>
<keyword evidence="3" id="KW-1185">Reference proteome</keyword>
<dbReference type="EMBL" id="CP015093">
    <property type="protein sequence ID" value="APZ53733.1"/>
    <property type="molecule type" value="Genomic_DNA"/>
</dbReference>
<dbReference type="STRING" id="1250539.Ga0080574_TMP3399"/>
<name>A0A1P8UWG0_9RHOB</name>